<dbReference type="EMBL" id="BMCG01000001">
    <property type="protein sequence ID" value="GGB96626.1"/>
    <property type="molecule type" value="Genomic_DNA"/>
</dbReference>
<evidence type="ECO:0000256" key="3">
    <source>
        <dbReference type="ARBA" id="ARBA00022692"/>
    </source>
</evidence>
<dbReference type="PROSITE" id="PS50895">
    <property type="entry name" value="SURF1"/>
    <property type="match status" value="1"/>
</dbReference>
<dbReference type="PANTHER" id="PTHR23427:SF2">
    <property type="entry name" value="SURFEIT LOCUS PROTEIN 1"/>
    <property type="match status" value="1"/>
</dbReference>
<dbReference type="GO" id="GO:0005886">
    <property type="term" value="C:plasma membrane"/>
    <property type="evidence" value="ECO:0007669"/>
    <property type="project" value="UniProtKB-SubCell"/>
</dbReference>
<dbReference type="Proteomes" id="UP000620266">
    <property type="component" value="Unassembled WGS sequence"/>
</dbReference>
<sequence length="279" mass="30190">MTDRHGLQGGSVSKEAEPLLRSRSARVVLLVLAAVLTTGFLALGTWQVYRLQWKLALIERVEQRVHAAPVQAPGSDRWPQVTAASDEYRHVTVRGRLDYRASVLTQATTELGAGFWLLTPVRDEDGNNVFVNRGFVTAQTAARLREALADKEAGPVLSEPLAIDGLLRISEPGGGFLRENDPAADRWHSRDIAAIAQARGLTRVAPYFVDAAAATPVPADPLLQDAEPPVGGLTVIAFHNNHLVYALTWYALALMVVAAAAWMLRGRSGKAGRPTPSPR</sequence>
<organism evidence="7 8">
    <name type="scientific">Oxalicibacterium flavum</name>
    <dbReference type="NCBI Taxonomy" id="179467"/>
    <lineage>
        <taxon>Bacteria</taxon>
        <taxon>Pseudomonadati</taxon>
        <taxon>Pseudomonadota</taxon>
        <taxon>Betaproteobacteria</taxon>
        <taxon>Burkholderiales</taxon>
        <taxon>Oxalobacteraceae</taxon>
        <taxon>Oxalicibacterium</taxon>
    </lineage>
</organism>
<comment type="similarity">
    <text evidence="2 6">Belongs to the SURF1 family.</text>
</comment>
<comment type="subcellular location">
    <subcellularLocation>
        <location evidence="6">Cell membrane</location>
        <topology evidence="6">Multi-pass membrane protein</topology>
    </subcellularLocation>
    <subcellularLocation>
        <location evidence="1">Membrane</location>
    </subcellularLocation>
</comment>
<dbReference type="InterPro" id="IPR002994">
    <property type="entry name" value="Surf1/Shy1"/>
</dbReference>
<evidence type="ECO:0000256" key="4">
    <source>
        <dbReference type="ARBA" id="ARBA00022989"/>
    </source>
</evidence>
<evidence type="ECO:0000313" key="8">
    <source>
        <dbReference type="Proteomes" id="UP000620266"/>
    </source>
</evidence>
<gene>
    <name evidence="7" type="ORF">GCM10007205_02380</name>
</gene>
<reference evidence="7" key="2">
    <citation type="submission" date="2020-09" db="EMBL/GenBank/DDBJ databases">
        <authorList>
            <person name="Sun Q."/>
            <person name="Sedlacek I."/>
        </authorList>
    </citation>
    <scope>NUCLEOTIDE SEQUENCE</scope>
    <source>
        <strain evidence="7">CCM 7086</strain>
    </source>
</reference>
<evidence type="ECO:0000256" key="6">
    <source>
        <dbReference type="RuleBase" id="RU363076"/>
    </source>
</evidence>
<keyword evidence="3 6" id="KW-0812">Transmembrane</keyword>
<keyword evidence="5 6" id="KW-0472">Membrane</keyword>
<name>A0A8J2UKR5_9BURK</name>
<proteinExistence type="inferred from homology"/>
<keyword evidence="4 6" id="KW-1133">Transmembrane helix</keyword>
<dbReference type="RefSeq" id="WP_188394341.1">
    <property type="nucleotide sequence ID" value="NZ_BMCG01000001.1"/>
</dbReference>
<dbReference type="Pfam" id="PF02104">
    <property type="entry name" value="SURF1"/>
    <property type="match status" value="1"/>
</dbReference>
<dbReference type="CDD" id="cd06662">
    <property type="entry name" value="SURF1"/>
    <property type="match status" value="1"/>
</dbReference>
<evidence type="ECO:0000256" key="1">
    <source>
        <dbReference type="ARBA" id="ARBA00004370"/>
    </source>
</evidence>
<keyword evidence="6" id="KW-1003">Cell membrane</keyword>
<comment type="caution">
    <text evidence="7">The sequence shown here is derived from an EMBL/GenBank/DDBJ whole genome shotgun (WGS) entry which is preliminary data.</text>
</comment>
<protein>
    <recommendedName>
        <fullName evidence="6">SURF1-like protein</fullName>
    </recommendedName>
</protein>
<evidence type="ECO:0000313" key="7">
    <source>
        <dbReference type="EMBL" id="GGB96626.1"/>
    </source>
</evidence>
<evidence type="ECO:0000256" key="2">
    <source>
        <dbReference type="ARBA" id="ARBA00007165"/>
    </source>
</evidence>
<accession>A0A8J2UKR5</accession>
<dbReference type="AlphaFoldDB" id="A0A8J2UKR5"/>
<keyword evidence="8" id="KW-1185">Reference proteome</keyword>
<dbReference type="InterPro" id="IPR045214">
    <property type="entry name" value="Surf1/Surf4"/>
</dbReference>
<dbReference type="PANTHER" id="PTHR23427">
    <property type="entry name" value="SURFEIT LOCUS PROTEIN"/>
    <property type="match status" value="1"/>
</dbReference>
<evidence type="ECO:0000256" key="5">
    <source>
        <dbReference type="ARBA" id="ARBA00023136"/>
    </source>
</evidence>
<reference evidence="7" key="1">
    <citation type="journal article" date="2014" name="Int. J. Syst. Evol. Microbiol.">
        <title>Complete genome sequence of Corynebacterium casei LMG S-19264T (=DSM 44701T), isolated from a smear-ripened cheese.</title>
        <authorList>
            <consortium name="US DOE Joint Genome Institute (JGI-PGF)"/>
            <person name="Walter F."/>
            <person name="Albersmeier A."/>
            <person name="Kalinowski J."/>
            <person name="Ruckert C."/>
        </authorList>
    </citation>
    <scope>NUCLEOTIDE SEQUENCE</scope>
    <source>
        <strain evidence="7">CCM 7086</strain>
    </source>
</reference>
<feature type="transmembrane region" description="Helical" evidence="6">
    <location>
        <begin position="27"/>
        <end position="49"/>
    </location>
</feature>
<feature type="transmembrane region" description="Helical" evidence="6">
    <location>
        <begin position="243"/>
        <end position="264"/>
    </location>
</feature>